<proteinExistence type="predicted"/>
<evidence type="ECO:0000313" key="1">
    <source>
        <dbReference type="EMBL" id="SEH81016.1"/>
    </source>
</evidence>
<keyword evidence="2" id="KW-1185">Reference proteome</keyword>
<name>A0A1H6L921_9GAMM</name>
<sequence>MIFTTKILRHTSMLTFGISLFVLNACGDSDVANKAQEYKDAAVAVQQGMEIIDAADEVKASSGNASAAELVAEHNIHWSQPALFPADKLDGKTGLQAAYVGYGRLEMLAANKHIDKQVRDCHDSVGGLVGLGKLDGLADKYNFETATLMNMFKEDEATHIERKGESLDNDLGLFYIGLVKQYKATLSKEDNRAINEAFWQWCIALPNTHWSERYRNNPISLQQ</sequence>
<dbReference type="Proteomes" id="UP000199371">
    <property type="component" value="Unassembled WGS sequence"/>
</dbReference>
<dbReference type="AlphaFoldDB" id="A0A1H6L921"/>
<protein>
    <submittedName>
        <fullName evidence="1">Uncharacterized protein</fullName>
    </submittedName>
</protein>
<reference evidence="2" key="1">
    <citation type="submission" date="2016-10" db="EMBL/GenBank/DDBJ databases">
        <authorList>
            <person name="Varghese N."/>
            <person name="Submissions S."/>
        </authorList>
    </citation>
    <scope>NUCLEOTIDE SEQUENCE [LARGE SCALE GENOMIC DNA]</scope>
    <source>
        <strain evidence="2">DSM 17616</strain>
    </source>
</reference>
<dbReference type="RefSeq" id="WP_143039932.1">
    <property type="nucleotide sequence ID" value="NZ_FNXF01000004.1"/>
</dbReference>
<dbReference type="EMBL" id="FNXF01000004">
    <property type="protein sequence ID" value="SEH81016.1"/>
    <property type="molecule type" value="Genomic_DNA"/>
</dbReference>
<dbReference type="OrthoDB" id="9917337at2"/>
<accession>A0A1H6L921</accession>
<evidence type="ECO:0000313" key="2">
    <source>
        <dbReference type="Proteomes" id="UP000199371"/>
    </source>
</evidence>
<gene>
    <name evidence="1" type="ORF">SAMN05660691_01604</name>
</gene>
<organism evidence="1 2">
    <name type="scientific">Rheinheimera pacifica</name>
    <dbReference type="NCBI Taxonomy" id="173990"/>
    <lineage>
        <taxon>Bacteria</taxon>
        <taxon>Pseudomonadati</taxon>
        <taxon>Pseudomonadota</taxon>
        <taxon>Gammaproteobacteria</taxon>
        <taxon>Chromatiales</taxon>
        <taxon>Chromatiaceae</taxon>
        <taxon>Rheinheimera</taxon>
    </lineage>
</organism>
<dbReference type="STRING" id="173990.SAMN05660691_01604"/>